<evidence type="ECO:0000313" key="3">
    <source>
        <dbReference type="Proteomes" id="UP000184532"/>
    </source>
</evidence>
<name>A0A1M5P8N1_9FLAO</name>
<sequence length="314" mass="35543">MKTIFRNQGLQLLFVFGLFQYSGIGQTTEIAFFKANNKGSKGNIFLMEPDGSALKQIGQSGIRPDYYPNWSRDGKKITFESYRRGGWRIWITDPDGSNARRLDNVGQDYEFDPVFDADGSHVVYSRGGDLYRVNVQSGKTELLVKTDNKYESQPDVSIYSEVIYVSGDESGSNIIKKNLKNGKETRLTSKRHADLAPVWSPDATEILFYSDRDGGFELFIMEPNGSDVRRVVSNETLKSNGIQRGKFLKLDQGWNHSLQYRASFSMDGQWIAFSANTSLSREIFIISKNGKSLRQITKNKLHDGLPSFRPVVKN</sequence>
<dbReference type="InterPro" id="IPR011042">
    <property type="entry name" value="6-blade_b-propeller_TolB-like"/>
</dbReference>
<evidence type="ECO:0000313" key="2">
    <source>
        <dbReference type="EMBL" id="SHG98067.1"/>
    </source>
</evidence>
<organism evidence="2 3">
    <name type="scientific">Flagellimonas flava</name>
    <dbReference type="NCBI Taxonomy" id="570519"/>
    <lineage>
        <taxon>Bacteria</taxon>
        <taxon>Pseudomonadati</taxon>
        <taxon>Bacteroidota</taxon>
        <taxon>Flavobacteriia</taxon>
        <taxon>Flavobacteriales</taxon>
        <taxon>Flavobacteriaceae</taxon>
        <taxon>Flagellimonas</taxon>
    </lineage>
</organism>
<dbReference type="OrthoDB" id="9815657at2"/>
<dbReference type="AlphaFoldDB" id="A0A1M5P8N1"/>
<comment type="similarity">
    <text evidence="1">Belongs to the TolB family.</text>
</comment>
<dbReference type="Proteomes" id="UP000184532">
    <property type="component" value="Unassembled WGS sequence"/>
</dbReference>
<evidence type="ECO:0000256" key="1">
    <source>
        <dbReference type="ARBA" id="ARBA00009820"/>
    </source>
</evidence>
<dbReference type="STRING" id="570519.SAMN04488116_3131"/>
<accession>A0A1M5P8N1</accession>
<dbReference type="InterPro" id="IPR011659">
    <property type="entry name" value="WD40"/>
</dbReference>
<proteinExistence type="inferred from homology"/>
<dbReference type="SUPFAM" id="SSF82171">
    <property type="entry name" value="DPP6 N-terminal domain-like"/>
    <property type="match status" value="1"/>
</dbReference>
<keyword evidence="3" id="KW-1185">Reference proteome</keyword>
<dbReference type="PANTHER" id="PTHR36842:SF1">
    <property type="entry name" value="PROTEIN TOLB"/>
    <property type="match status" value="1"/>
</dbReference>
<dbReference type="Gene3D" id="2.120.10.30">
    <property type="entry name" value="TolB, C-terminal domain"/>
    <property type="match status" value="3"/>
</dbReference>
<dbReference type="Pfam" id="PF07676">
    <property type="entry name" value="PD40"/>
    <property type="match status" value="2"/>
</dbReference>
<protein>
    <submittedName>
        <fullName evidence="2">WD40-like Beta Propeller Repeat</fullName>
    </submittedName>
</protein>
<dbReference type="EMBL" id="FQWL01000006">
    <property type="protein sequence ID" value="SHG98067.1"/>
    <property type="molecule type" value="Genomic_DNA"/>
</dbReference>
<gene>
    <name evidence="2" type="ORF">SAMN04488116_3131</name>
</gene>
<reference evidence="3" key="1">
    <citation type="submission" date="2016-11" db="EMBL/GenBank/DDBJ databases">
        <authorList>
            <person name="Varghese N."/>
            <person name="Submissions S."/>
        </authorList>
    </citation>
    <scope>NUCLEOTIDE SEQUENCE [LARGE SCALE GENOMIC DNA]</scope>
    <source>
        <strain evidence="3">DSM 22638</strain>
    </source>
</reference>
<dbReference type="PANTHER" id="PTHR36842">
    <property type="entry name" value="PROTEIN TOLB HOMOLOG"/>
    <property type="match status" value="1"/>
</dbReference>
<dbReference type="RefSeq" id="WP_073181273.1">
    <property type="nucleotide sequence ID" value="NZ_FQWL01000006.1"/>
</dbReference>